<dbReference type="GO" id="GO:0016020">
    <property type="term" value="C:membrane"/>
    <property type="evidence" value="ECO:0007669"/>
    <property type="project" value="UniProtKB-SubCell"/>
</dbReference>
<evidence type="ECO:0000313" key="7">
    <source>
        <dbReference type="EMBL" id="SVD15331.1"/>
    </source>
</evidence>
<evidence type="ECO:0000256" key="3">
    <source>
        <dbReference type="ARBA" id="ARBA00022989"/>
    </source>
</evidence>
<sequence length="213" mass="22836">MSPLFWITGLLFVGLFVMVLEVFIPSGGLLGFISIAAIVAAVATGFVEQGIGSGFLVLAITAVAVPATLAIAFHLFPSTPLGRRIMPAPPEPQELVPGRKERERLKELVGSQGRVATDLLPWGQVEISQEKIEAVSRAGPIASGTVIEVVGTEGRAVVVRTIETKPELRAFPGPCENIQGTSPLQEKREEKPISNVKTFEEFEFDDFEKPSGA</sequence>
<keyword evidence="2 5" id="KW-0812">Transmembrane</keyword>
<dbReference type="PANTHER" id="PTHR33507">
    <property type="entry name" value="INNER MEMBRANE PROTEIN YBBJ"/>
    <property type="match status" value="1"/>
</dbReference>
<reference evidence="7" key="1">
    <citation type="submission" date="2018-05" db="EMBL/GenBank/DDBJ databases">
        <authorList>
            <person name="Lanie J.A."/>
            <person name="Ng W.-L."/>
            <person name="Kazmierczak K.M."/>
            <person name="Andrzejewski T.M."/>
            <person name="Davidsen T.M."/>
            <person name="Wayne K.J."/>
            <person name="Tettelin H."/>
            <person name="Glass J.I."/>
            <person name="Rusch D."/>
            <person name="Podicherti R."/>
            <person name="Tsui H.-C.T."/>
            <person name="Winkler M.E."/>
        </authorList>
    </citation>
    <scope>NUCLEOTIDE SEQUENCE</scope>
</reference>
<comment type="subcellular location">
    <subcellularLocation>
        <location evidence="1">Membrane</location>
        <topology evidence="1">Multi-pass membrane protein</topology>
    </subcellularLocation>
</comment>
<dbReference type="PANTHER" id="PTHR33507:SF4">
    <property type="entry name" value="NODULATION COMPETITIVENESS PROTEIN NFED"/>
    <property type="match status" value="1"/>
</dbReference>
<feature type="transmembrane region" description="Helical" evidence="5">
    <location>
        <begin position="6"/>
        <end position="24"/>
    </location>
</feature>
<evidence type="ECO:0000256" key="4">
    <source>
        <dbReference type="ARBA" id="ARBA00023136"/>
    </source>
</evidence>
<evidence type="ECO:0000256" key="5">
    <source>
        <dbReference type="SAM" id="Phobius"/>
    </source>
</evidence>
<protein>
    <recommendedName>
        <fullName evidence="6">NfeD-like C-terminal domain-containing protein</fullName>
    </recommendedName>
</protein>
<dbReference type="Pfam" id="PF01957">
    <property type="entry name" value="NfeD"/>
    <property type="match status" value="1"/>
</dbReference>
<feature type="transmembrane region" description="Helical" evidence="5">
    <location>
        <begin position="29"/>
        <end position="47"/>
    </location>
</feature>
<keyword evidence="3 5" id="KW-1133">Transmembrane helix</keyword>
<evidence type="ECO:0000256" key="1">
    <source>
        <dbReference type="ARBA" id="ARBA00004141"/>
    </source>
</evidence>
<dbReference type="EMBL" id="UINC01132795">
    <property type="protein sequence ID" value="SVD15331.1"/>
    <property type="molecule type" value="Genomic_DNA"/>
</dbReference>
<proteinExistence type="predicted"/>
<dbReference type="Gene3D" id="2.40.50.140">
    <property type="entry name" value="Nucleic acid-binding proteins"/>
    <property type="match status" value="1"/>
</dbReference>
<dbReference type="InterPro" id="IPR012340">
    <property type="entry name" value="NA-bd_OB-fold"/>
</dbReference>
<dbReference type="InterPro" id="IPR052165">
    <property type="entry name" value="Membrane_assoc_protease"/>
</dbReference>
<feature type="transmembrane region" description="Helical" evidence="5">
    <location>
        <begin position="53"/>
        <end position="76"/>
    </location>
</feature>
<keyword evidence="4 5" id="KW-0472">Membrane</keyword>
<dbReference type="InterPro" id="IPR002810">
    <property type="entry name" value="NfeD-like_C"/>
</dbReference>
<evidence type="ECO:0000259" key="6">
    <source>
        <dbReference type="Pfam" id="PF01957"/>
    </source>
</evidence>
<evidence type="ECO:0000256" key="2">
    <source>
        <dbReference type="ARBA" id="ARBA00022692"/>
    </source>
</evidence>
<feature type="domain" description="NfeD-like C-terminal" evidence="6">
    <location>
        <begin position="106"/>
        <end position="160"/>
    </location>
</feature>
<name>A0A382T261_9ZZZZ</name>
<dbReference type="AlphaFoldDB" id="A0A382T261"/>
<gene>
    <name evidence="7" type="ORF">METZ01_LOCUS368185</name>
</gene>
<accession>A0A382T261</accession>
<organism evidence="7">
    <name type="scientific">marine metagenome</name>
    <dbReference type="NCBI Taxonomy" id="408172"/>
    <lineage>
        <taxon>unclassified sequences</taxon>
        <taxon>metagenomes</taxon>
        <taxon>ecological metagenomes</taxon>
    </lineage>
</organism>
<dbReference type="SUPFAM" id="SSF141322">
    <property type="entry name" value="NfeD domain-like"/>
    <property type="match status" value="1"/>
</dbReference>